<dbReference type="Proteomes" id="UP000689195">
    <property type="component" value="Unassembled WGS sequence"/>
</dbReference>
<organism evidence="3 4">
    <name type="scientific">Paramecium pentaurelia</name>
    <dbReference type="NCBI Taxonomy" id="43138"/>
    <lineage>
        <taxon>Eukaryota</taxon>
        <taxon>Sar</taxon>
        <taxon>Alveolata</taxon>
        <taxon>Ciliophora</taxon>
        <taxon>Intramacronucleata</taxon>
        <taxon>Oligohymenophorea</taxon>
        <taxon>Peniculida</taxon>
        <taxon>Parameciidae</taxon>
        <taxon>Paramecium</taxon>
    </lineage>
</organism>
<dbReference type="OrthoDB" id="25620at2759"/>
<evidence type="ECO:0000256" key="1">
    <source>
        <dbReference type="SAM" id="Phobius"/>
    </source>
</evidence>
<keyword evidence="1" id="KW-0472">Membrane</keyword>
<reference evidence="3" key="1">
    <citation type="submission" date="2021-01" db="EMBL/GenBank/DDBJ databases">
        <authorList>
            <consortium name="Genoscope - CEA"/>
            <person name="William W."/>
        </authorList>
    </citation>
    <scope>NUCLEOTIDE SEQUENCE</scope>
</reference>
<dbReference type="Pfam" id="PF07534">
    <property type="entry name" value="TLD"/>
    <property type="match status" value="1"/>
</dbReference>
<dbReference type="InterPro" id="IPR006571">
    <property type="entry name" value="TLDc_dom"/>
</dbReference>
<dbReference type="EMBL" id="CAJJDO010000057">
    <property type="protein sequence ID" value="CAD8172280.1"/>
    <property type="molecule type" value="Genomic_DNA"/>
</dbReference>
<protein>
    <recommendedName>
        <fullName evidence="2">TLDc domain-containing protein</fullName>
    </recommendedName>
</protein>
<accession>A0A8S1V4I6</accession>
<keyword evidence="1" id="KW-1133">Transmembrane helix</keyword>
<feature type="transmembrane region" description="Helical" evidence="1">
    <location>
        <begin position="122"/>
        <end position="140"/>
    </location>
</feature>
<comment type="caution">
    <text evidence="3">The sequence shown here is derived from an EMBL/GenBank/DDBJ whole genome shotgun (WGS) entry which is preliminary data.</text>
</comment>
<feature type="domain" description="TLDc" evidence="2">
    <location>
        <begin position="21"/>
        <end position="102"/>
    </location>
</feature>
<evidence type="ECO:0000313" key="3">
    <source>
        <dbReference type="EMBL" id="CAD8172280.1"/>
    </source>
</evidence>
<evidence type="ECO:0000313" key="4">
    <source>
        <dbReference type="Proteomes" id="UP000689195"/>
    </source>
</evidence>
<keyword evidence="1" id="KW-0812">Transmembrane</keyword>
<keyword evidence="4" id="KW-1185">Reference proteome</keyword>
<name>A0A8S1V4I6_9CILI</name>
<gene>
    <name evidence="3" type="ORF">PPENT_87.1.T0570013</name>
</gene>
<evidence type="ECO:0000259" key="2">
    <source>
        <dbReference type="Pfam" id="PF07534"/>
    </source>
</evidence>
<dbReference type="AlphaFoldDB" id="A0A8S1V4I6"/>
<proteinExistence type="predicted"/>
<sequence>MINDSVISILLNELNLFSLILTNDDFWLTLFFQKQSKSKKIIQCLNLIYLGTSDGFNADSFLDKVNGRINLLMILKSKCQNIFGGYTSCKQIKNNCGYIQKMTHQYHLCFHKKKIKFTIQNIKLIICFVALNNLWAGIWYQKWK</sequence>